<proteinExistence type="inferred from homology"/>
<reference evidence="10 11" key="1">
    <citation type="submission" date="2019-10" db="EMBL/GenBank/DDBJ databases">
        <title>Actinomadura rubteroloni sp. nov. and Actinomadura macrotermitis sp. nov., isolated from the gut of fungus growing-termite Macrotermes natalensis.</title>
        <authorList>
            <person name="Benndorf R."/>
            <person name="Martin K."/>
            <person name="Kuefner M."/>
            <person name="De Beer W."/>
            <person name="Kaster A.-K."/>
            <person name="Vollmers J."/>
            <person name="Poulsen M."/>
            <person name="Beemelmanns C."/>
        </authorList>
    </citation>
    <scope>NUCLEOTIDE SEQUENCE [LARGE SCALE GENOMIC DNA]</scope>
    <source>
        <strain evidence="10 11">RB68</strain>
    </source>
</reference>
<evidence type="ECO:0000313" key="10">
    <source>
        <dbReference type="EMBL" id="MQY03279.1"/>
    </source>
</evidence>
<feature type="compositionally biased region" description="Pro residues" evidence="8">
    <location>
        <begin position="399"/>
        <end position="411"/>
    </location>
</feature>
<feature type="compositionally biased region" description="Low complexity" evidence="8">
    <location>
        <begin position="447"/>
        <end position="464"/>
    </location>
</feature>
<keyword evidence="3" id="KW-0808">Transferase</keyword>
<feature type="transmembrane region" description="Helical" evidence="9">
    <location>
        <begin position="312"/>
        <end position="328"/>
    </location>
</feature>
<evidence type="ECO:0000256" key="7">
    <source>
        <dbReference type="ARBA" id="ARBA00024033"/>
    </source>
</evidence>
<feature type="transmembrane region" description="Helical" evidence="9">
    <location>
        <begin position="184"/>
        <end position="202"/>
    </location>
</feature>
<dbReference type="OrthoDB" id="9774600at2"/>
<evidence type="ECO:0000256" key="5">
    <source>
        <dbReference type="ARBA" id="ARBA00022989"/>
    </source>
</evidence>
<evidence type="ECO:0000256" key="9">
    <source>
        <dbReference type="SAM" id="Phobius"/>
    </source>
</evidence>
<accession>A0A7K0BQ09</accession>
<gene>
    <name evidence="10" type="ORF">ACRB68_13210</name>
</gene>
<name>A0A7K0BQ09_9ACTN</name>
<dbReference type="GO" id="GO:0005886">
    <property type="term" value="C:plasma membrane"/>
    <property type="evidence" value="ECO:0007669"/>
    <property type="project" value="UniProtKB-SubCell"/>
</dbReference>
<feature type="transmembrane region" description="Helical" evidence="9">
    <location>
        <begin position="273"/>
        <end position="292"/>
    </location>
</feature>
<evidence type="ECO:0000256" key="2">
    <source>
        <dbReference type="ARBA" id="ARBA00022475"/>
    </source>
</evidence>
<comment type="similarity">
    <text evidence="7">Belongs to the glycosyltransferase 87 family.</text>
</comment>
<comment type="caution">
    <text evidence="10">The sequence shown here is derived from an EMBL/GenBank/DDBJ whole genome shotgun (WGS) entry which is preliminary data.</text>
</comment>
<evidence type="ECO:0000256" key="8">
    <source>
        <dbReference type="SAM" id="MobiDB-lite"/>
    </source>
</evidence>
<feature type="transmembrane region" description="Helical" evidence="9">
    <location>
        <begin position="246"/>
        <end position="266"/>
    </location>
</feature>
<dbReference type="GO" id="GO:0016758">
    <property type="term" value="F:hexosyltransferase activity"/>
    <property type="evidence" value="ECO:0007669"/>
    <property type="project" value="InterPro"/>
</dbReference>
<dbReference type="Proteomes" id="UP000487268">
    <property type="component" value="Unassembled WGS sequence"/>
</dbReference>
<dbReference type="EMBL" id="WEGH01000001">
    <property type="protein sequence ID" value="MQY03279.1"/>
    <property type="molecule type" value="Genomic_DNA"/>
</dbReference>
<feature type="compositionally biased region" description="Basic residues" evidence="8">
    <location>
        <begin position="437"/>
        <end position="446"/>
    </location>
</feature>
<organism evidence="10 11">
    <name type="scientific">Actinomadura macrotermitis</name>
    <dbReference type="NCBI Taxonomy" id="2585200"/>
    <lineage>
        <taxon>Bacteria</taxon>
        <taxon>Bacillati</taxon>
        <taxon>Actinomycetota</taxon>
        <taxon>Actinomycetes</taxon>
        <taxon>Streptosporangiales</taxon>
        <taxon>Thermomonosporaceae</taxon>
        <taxon>Actinomadura</taxon>
    </lineage>
</organism>
<feature type="transmembrane region" description="Helical" evidence="9">
    <location>
        <begin position="153"/>
        <end position="177"/>
    </location>
</feature>
<protein>
    <recommendedName>
        <fullName evidence="12">DUF2029 domain-containing protein</fullName>
    </recommendedName>
</protein>
<dbReference type="Pfam" id="PF09594">
    <property type="entry name" value="GT87"/>
    <property type="match status" value="1"/>
</dbReference>
<feature type="region of interest" description="Disordered" evidence="8">
    <location>
        <begin position="372"/>
        <end position="471"/>
    </location>
</feature>
<keyword evidence="5 9" id="KW-1133">Transmembrane helix</keyword>
<keyword evidence="6 9" id="KW-0472">Membrane</keyword>
<feature type="compositionally biased region" description="Basic and acidic residues" evidence="8">
    <location>
        <begin position="376"/>
        <end position="386"/>
    </location>
</feature>
<keyword evidence="2" id="KW-1003">Cell membrane</keyword>
<feature type="transmembrane region" description="Helical" evidence="9">
    <location>
        <begin position="7"/>
        <end position="27"/>
    </location>
</feature>
<dbReference type="AlphaFoldDB" id="A0A7K0BQ09"/>
<feature type="transmembrane region" description="Helical" evidence="9">
    <location>
        <begin position="340"/>
        <end position="364"/>
    </location>
</feature>
<dbReference type="InterPro" id="IPR018584">
    <property type="entry name" value="GT87"/>
</dbReference>
<keyword evidence="4 9" id="KW-0812">Transmembrane</keyword>
<evidence type="ECO:0008006" key="12">
    <source>
        <dbReference type="Google" id="ProtNLM"/>
    </source>
</evidence>
<feature type="compositionally biased region" description="Low complexity" evidence="8">
    <location>
        <begin position="412"/>
        <end position="436"/>
    </location>
</feature>
<keyword evidence="11" id="KW-1185">Reference proteome</keyword>
<sequence length="471" mass="50356">MRRSPFPAVYGLLAAQIVAVLLFAAFWDSLDFRIYRLGGDAVTQGADLYLKRHAGLWYTNTPFAATLFIPLAELPLAVARVLWQSASVGAFAWACAMALKLAGHRPSRRVIATTVALGLLLQPMWQSIFLGQVNPFLLALVLTDIRRVSLNRAAGIGIGIAAAIKLTPGIFIVMLLVTRRFKDAFIAGGTFALCTSIAYLIAPEASRVYWKGTFCDTSRVGVTYISNQSPFAAAARILGSANDVPGWFFAVPLALGLAGLAVAALWARRNDWLAAAAVTGTTGLLVSPISWAHHWLWVVPALLVLVRNGARVPAAGAYLLFALSPLWWTPHGGHRLQFGFHGPLTLVANCYLVAGLAFLAYMAAALRGPAGRGQVVRRERDRDRPPRITATSPSIRAKIPPPRPLPVPRPPSAVTTTSPPATMATTPAPRAATAPFRPKRAARARARPPATTPASPDSAATMAPIRPGPME</sequence>
<evidence type="ECO:0000256" key="6">
    <source>
        <dbReference type="ARBA" id="ARBA00023136"/>
    </source>
</evidence>
<evidence type="ECO:0000256" key="4">
    <source>
        <dbReference type="ARBA" id="ARBA00022692"/>
    </source>
</evidence>
<feature type="transmembrane region" description="Helical" evidence="9">
    <location>
        <begin position="81"/>
        <end position="99"/>
    </location>
</feature>
<evidence type="ECO:0000256" key="3">
    <source>
        <dbReference type="ARBA" id="ARBA00022679"/>
    </source>
</evidence>
<comment type="subcellular location">
    <subcellularLocation>
        <location evidence="1">Cell membrane</location>
        <topology evidence="1">Multi-pass membrane protein</topology>
    </subcellularLocation>
</comment>
<evidence type="ECO:0000313" key="11">
    <source>
        <dbReference type="Proteomes" id="UP000487268"/>
    </source>
</evidence>
<evidence type="ECO:0000256" key="1">
    <source>
        <dbReference type="ARBA" id="ARBA00004651"/>
    </source>
</evidence>
<feature type="transmembrane region" description="Helical" evidence="9">
    <location>
        <begin position="111"/>
        <end position="133"/>
    </location>
</feature>